<feature type="chain" id="PRO_5020965553" description="Secreted protein" evidence="2">
    <location>
        <begin position="23"/>
        <end position="77"/>
    </location>
</feature>
<reference evidence="3" key="1">
    <citation type="submission" date="2019-03" db="EMBL/GenBank/DDBJ databases">
        <title>WGS assembly of Setaria viridis.</title>
        <authorList>
            <person name="Huang P."/>
            <person name="Jenkins J."/>
            <person name="Grimwood J."/>
            <person name="Barry K."/>
            <person name="Healey A."/>
            <person name="Mamidi S."/>
            <person name="Sreedasyam A."/>
            <person name="Shu S."/>
            <person name="Feldman M."/>
            <person name="Wu J."/>
            <person name="Yu Y."/>
            <person name="Chen C."/>
            <person name="Johnson J."/>
            <person name="Rokhsar D."/>
            <person name="Baxter I."/>
            <person name="Schmutz J."/>
            <person name="Brutnell T."/>
            <person name="Kellogg E."/>
        </authorList>
    </citation>
    <scope>NUCLEOTIDE SEQUENCE [LARGE SCALE GENOMIC DNA]</scope>
</reference>
<keyword evidence="4" id="KW-1185">Reference proteome</keyword>
<dbReference type="Proteomes" id="UP000298652">
    <property type="component" value="Chromosome 2"/>
</dbReference>
<feature type="signal peptide" evidence="2">
    <location>
        <begin position="1"/>
        <end position="22"/>
    </location>
</feature>
<feature type="compositionally biased region" description="Low complexity" evidence="1">
    <location>
        <begin position="53"/>
        <end position="77"/>
    </location>
</feature>
<evidence type="ECO:0008006" key="5">
    <source>
        <dbReference type="Google" id="ProtNLM"/>
    </source>
</evidence>
<sequence length="77" mass="8002">MQRSRLVCLLGTAVHCFFGGDAKSTSTSLSTQRLNATEDDLSCFGAHGCNTKSPSSSQSELSMESVSSSSPSSSSFS</sequence>
<feature type="region of interest" description="Disordered" evidence="1">
    <location>
        <begin position="50"/>
        <end position="77"/>
    </location>
</feature>
<dbReference type="Gramene" id="TKW32372">
    <property type="protein sequence ID" value="TKW32372"/>
    <property type="gene ID" value="SEVIR_2G164999v2"/>
</dbReference>
<evidence type="ECO:0000313" key="4">
    <source>
        <dbReference type="Proteomes" id="UP000298652"/>
    </source>
</evidence>
<organism evidence="3 4">
    <name type="scientific">Setaria viridis</name>
    <name type="common">Green bristlegrass</name>
    <name type="synonym">Setaria italica subsp. viridis</name>
    <dbReference type="NCBI Taxonomy" id="4556"/>
    <lineage>
        <taxon>Eukaryota</taxon>
        <taxon>Viridiplantae</taxon>
        <taxon>Streptophyta</taxon>
        <taxon>Embryophyta</taxon>
        <taxon>Tracheophyta</taxon>
        <taxon>Spermatophyta</taxon>
        <taxon>Magnoliopsida</taxon>
        <taxon>Liliopsida</taxon>
        <taxon>Poales</taxon>
        <taxon>Poaceae</taxon>
        <taxon>PACMAD clade</taxon>
        <taxon>Panicoideae</taxon>
        <taxon>Panicodae</taxon>
        <taxon>Paniceae</taxon>
        <taxon>Cenchrinae</taxon>
        <taxon>Setaria</taxon>
    </lineage>
</organism>
<dbReference type="EMBL" id="CM016553">
    <property type="protein sequence ID" value="TKW32372.1"/>
    <property type="molecule type" value="Genomic_DNA"/>
</dbReference>
<evidence type="ECO:0000256" key="1">
    <source>
        <dbReference type="SAM" id="MobiDB-lite"/>
    </source>
</evidence>
<gene>
    <name evidence="3" type="ORF">SEVIR_2G164999v2</name>
</gene>
<proteinExistence type="predicted"/>
<name>A0A4U6VSU9_SETVI</name>
<keyword evidence="2" id="KW-0732">Signal</keyword>
<protein>
    <recommendedName>
        <fullName evidence="5">Secreted protein</fullName>
    </recommendedName>
</protein>
<evidence type="ECO:0000256" key="2">
    <source>
        <dbReference type="SAM" id="SignalP"/>
    </source>
</evidence>
<dbReference type="AlphaFoldDB" id="A0A4U6VSU9"/>
<evidence type="ECO:0000313" key="3">
    <source>
        <dbReference type="EMBL" id="TKW32372.1"/>
    </source>
</evidence>
<accession>A0A4U6VSU9</accession>